<accession>A0A6A5SWP4</accession>
<dbReference type="AlphaFoldDB" id="A0A6A5SWP4"/>
<keyword evidence="1" id="KW-0732">Signal</keyword>
<evidence type="ECO:0000313" key="2">
    <source>
        <dbReference type="EMBL" id="KAF1941437.1"/>
    </source>
</evidence>
<sequence>MLATFLLTGSWRLIHASNHVQSHYLTLCLNISRTQPNIFTKFNETPENRVLALLYPFRDEWLDTGIYLLSSYNPLSNPCYVPSYVTRGSMFRVNNSWRIHARP</sequence>
<evidence type="ECO:0000256" key="1">
    <source>
        <dbReference type="SAM" id="SignalP"/>
    </source>
</evidence>
<organism evidence="2 3">
    <name type="scientific">Clathrospora elynae</name>
    <dbReference type="NCBI Taxonomy" id="706981"/>
    <lineage>
        <taxon>Eukaryota</taxon>
        <taxon>Fungi</taxon>
        <taxon>Dikarya</taxon>
        <taxon>Ascomycota</taxon>
        <taxon>Pezizomycotina</taxon>
        <taxon>Dothideomycetes</taxon>
        <taxon>Pleosporomycetidae</taxon>
        <taxon>Pleosporales</taxon>
        <taxon>Diademaceae</taxon>
        <taxon>Clathrospora</taxon>
    </lineage>
</organism>
<evidence type="ECO:0008006" key="4">
    <source>
        <dbReference type="Google" id="ProtNLM"/>
    </source>
</evidence>
<reference evidence="2" key="1">
    <citation type="journal article" date="2020" name="Stud. Mycol.">
        <title>101 Dothideomycetes genomes: a test case for predicting lifestyles and emergence of pathogens.</title>
        <authorList>
            <person name="Haridas S."/>
            <person name="Albert R."/>
            <person name="Binder M."/>
            <person name="Bloem J."/>
            <person name="Labutti K."/>
            <person name="Salamov A."/>
            <person name="Andreopoulos B."/>
            <person name="Baker S."/>
            <person name="Barry K."/>
            <person name="Bills G."/>
            <person name="Bluhm B."/>
            <person name="Cannon C."/>
            <person name="Castanera R."/>
            <person name="Culley D."/>
            <person name="Daum C."/>
            <person name="Ezra D."/>
            <person name="Gonzalez J."/>
            <person name="Henrissat B."/>
            <person name="Kuo A."/>
            <person name="Liang C."/>
            <person name="Lipzen A."/>
            <person name="Lutzoni F."/>
            <person name="Magnuson J."/>
            <person name="Mondo S."/>
            <person name="Nolan M."/>
            <person name="Ohm R."/>
            <person name="Pangilinan J."/>
            <person name="Park H.-J."/>
            <person name="Ramirez L."/>
            <person name="Alfaro M."/>
            <person name="Sun H."/>
            <person name="Tritt A."/>
            <person name="Yoshinaga Y."/>
            <person name="Zwiers L.-H."/>
            <person name="Turgeon B."/>
            <person name="Goodwin S."/>
            <person name="Spatafora J."/>
            <person name="Crous P."/>
            <person name="Grigoriev I."/>
        </authorList>
    </citation>
    <scope>NUCLEOTIDE SEQUENCE</scope>
    <source>
        <strain evidence="2">CBS 161.51</strain>
    </source>
</reference>
<keyword evidence="3" id="KW-1185">Reference proteome</keyword>
<feature type="chain" id="PRO_5025443234" description="Secreted protein" evidence="1">
    <location>
        <begin position="17"/>
        <end position="103"/>
    </location>
</feature>
<name>A0A6A5SWP4_9PLEO</name>
<proteinExistence type="predicted"/>
<dbReference type="EMBL" id="ML976047">
    <property type="protein sequence ID" value="KAF1941437.1"/>
    <property type="molecule type" value="Genomic_DNA"/>
</dbReference>
<protein>
    <recommendedName>
        <fullName evidence="4">Secreted protein</fullName>
    </recommendedName>
</protein>
<dbReference type="Proteomes" id="UP000800038">
    <property type="component" value="Unassembled WGS sequence"/>
</dbReference>
<evidence type="ECO:0000313" key="3">
    <source>
        <dbReference type="Proteomes" id="UP000800038"/>
    </source>
</evidence>
<gene>
    <name evidence="2" type="ORF">EJ02DRAFT_202345</name>
</gene>
<feature type="signal peptide" evidence="1">
    <location>
        <begin position="1"/>
        <end position="16"/>
    </location>
</feature>